<dbReference type="PANTHER" id="PTHR48207:SF4">
    <property type="entry name" value="BLL6097 PROTEIN"/>
    <property type="match status" value="1"/>
</dbReference>
<dbReference type="Pfam" id="PF02515">
    <property type="entry name" value="CoA_transf_3"/>
    <property type="match status" value="1"/>
</dbReference>
<dbReference type="SUPFAM" id="SSF89796">
    <property type="entry name" value="CoA-transferase family III (CaiB/BaiF)"/>
    <property type="match status" value="1"/>
</dbReference>
<keyword evidence="1" id="KW-0808">Transferase</keyword>
<protein>
    <recommendedName>
        <fullName evidence="3">CoA transferase</fullName>
    </recommendedName>
</protein>
<dbReference type="Gene3D" id="3.40.50.10540">
    <property type="entry name" value="Crotonobetainyl-coa:carnitine coa-transferase, domain 1"/>
    <property type="match status" value="1"/>
</dbReference>
<dbReference type="GO" id="GO:0008410">
    <property type="term" value="F:CoA-transferase activity"/>
    <property type="evidence" value="ECO:0007669"/>
    <property type="project" value="TreeGrafter"/>
</dbReference>
<dbReference type="InterPro" id="IPR023606">
    <property type="entry name" value="CoA-Trfase_III_dom_1_sf"/>
</dbReference>
<evidence type="ECO:0000313" key="2">
    <source>
        <dbReference type="EMBL" id="SVB59368.1"/>
    </source>
</evidence>
<dbReference type="PANTHER" id="PTHR48207">
    <property type="entry name" value="SUCCINATE--HYDROXYMETHYLGLUTARATE COA-TRANSFERASE"/>
    <property type="match status" value="1"/>
</dbReference>
<dbReference type="AlphaFoldDB" id="A0A382F8J8"/>
<accession>A0A382F8J8</accession>
<dbReference type="InterPro" id="IPR050483">
    <property type="entry name" value="CoA-transferase_III_domain"/>
</dbReference>
<evidence type="ECO:0000256" key="1">
    <source>
        <dbReference type="ARBA" id="ARBA00022679"/>
    </source>
</evidence>
<dbReference type="InterPro" id="IPR044855">
    <property type="entry name" value="CoA-Trfase_III_dom3_sf"/>
</dbReference>
<proteinExistence type="predicted"/>
<evidence type="ECO:0008006" key="3">
    <source>
        <dbReference type="Google" id="ProtNLM"/>
    </source>
</evidence>
<reference evidence="2" key="1">
    <citation type="submission" date="2018-05" db="EMBL/GenBank/DDBJ databases">
        <authorList>
            <person name="Lanie J.A."/>
            <person name="Ng W.-L."/>
            <person name="Kazmierczak K.M."/>
            <person name="Andrzejewski T.M."/>
            <person name="Davidsen T.M."/>
            <person name="Wayne K.J."/>
            <person name="Tettelin H."/>
            <person name="Glass J.I."/>
            <person name="Rusch D."/>
            <person name="Podicherti R."/>
            <person name="Tsui H.-C.T."/>
            <person name="Winkler M.E."/>
        </authorList>
    </citation>
    <scope>NUCLEOTIDE SEQUENCE</scope>
</reference>
<name>A0A382F8J8_9ZZZZ</name>
<organism evidence="2">
    <name type="scientific">marine metagenome</name>
    <dbReference type="NCBI Taxonomy" id="408172"/>
    <lineage>
        <taxon>unclassified sequences</taxon>
        <taxon>metagenomes</taxon>
        <taxon>ecological metagenomes</taxon>
    </lineage>
</organism>
<sequence>VPGPLDGISILELSSVVLGPWACQILGDMGAEVIKVEPPYGDSNRALGASRNPGMAALYLTCNRNKRSIVLDLKQESGRAAALKLAERVDVLIHNNRPQVMSKLGLNYDDVKAVNPEIIYCGAYGYAKDGPYGSKGALDDSIQSVGGVAMLTQMVLGEPRYLPTVIADKTTALGVVYAVTAALFHRERTGVGQEIEVPMFESMVYYVMAEHLWGNTFEPPIGTAGYKRLMSYHRKPYKTKDGYIAILPYLDNHWKSFCEVSGRTDLLEDKRFTTLADRVQNIDDTYEETAKTMATRTTNEWLDIFDKTSVPINVVNTLDGLIDDPHLNAVNFWEIVDHPTEGRIRMTGFPVNFSATPADVRRLPPRLGENSIEILREANLSQAEIDAMLESGATKAAE</sequence>
<dbReference type="Gene3D" id="3.30.1540.10">
    <property type="entry name" value="formyl-coa transferase, domain 3"/>
    <property type="match status" value="1"/>
</dbReference>
<dbReference type="InterPro" id="IPR003673">
    <property type="entry name" value="CoA-Trfase_fam_III"/>
</dbReference>
<feature type="non-terminal residue" evidence="2">
    <location>
        <position position="1"/>
    </location>
</feature>
<gene>
    <name evidence="2" type="ORF">METZ01_LOCUS212222</name>
</gene>
<dbReference type="EMBL" id="UINC01048619">
    <property type="protein sequence ID" value="SVB59368.1"/>
    <property type="molecule type" value="Genomic_DNA"/>
</dbReference>